<dbReference type="PANTHER" id="PTHR34473:SF2">
    <property type="entry name" value="UPF0699 TRANSMEMBRANE PROTEIN YDBT"/>
    <property type="match status" value="1"/>
</dbReference>
<evidence type="ECO:0000256" key="1">
    <source>
        <dbReference type="SAM" id="Phobius"/>
    </source>
</evidence>
<dbReference type="EMBL" id="MNUV01000022">
    <property type="protein sequence ID" value="OIO07922.1"/>
    <property type="molecule type" value="Genomic_DNA"/>
</dbReference>
<feature type="domain" description="YdbS-like PH" evidence="2">
    <location>
        <begin position="65"/>
        <end position="122"/>
    </location>
</feature>
<dbReference type="InterPro" id="IPR005182">
    <property type="entry name" value="YdbS-like_PH"/>
</dbReference>
<dbReference type="Proteomes" id="UP000182860">
    <property type="component" value="Unassembled WGS sequence"/>
</dbReference>
<comment type="caution">
    <text evidence="3">The sequence shown here is derived from an EMBL/GenBank/DDBJ whole genome shotgun (WGS) entry which is preliminary data.</text>
</comment>
<dbReference type="Pfam" id="PF03703">
    <property type="entry name" value="bPH_2"/>
    <property type="match status" value="1"/>
</dbReference>
<organism evidence="3 4">
    <name type="scientific">Candidatus Falkowbacteria bacterium CG1_02_41_21</name>
    <dbReference type="NCBI Taxonomy" id="1805147"/>
    <lineage>
        <taxon>Bacteria</taxon>
        <taxon>Candidatus Falkowiibacteriota</taxon>
    </lineage>
</organism>
<evidence type="ECO:0000313" key="3">
    <source>
        <dbReference type="EMBL" id="OIO07922.1"/>
    </source>
</evidence>
<keyword evidence="1" id="KW-1133">Transmembrane helix</keyword>
<keyword evidence="1" id="KW-0472">Membrane</keyword>
<gene>
    <name evidence="3" type="ORF">AUJ35_01285</name>
</gene>
<accession>A0A1J4T827</accession>
<reference evidence="3 4" key="1">
    <citation type="journal article" date="2016" name="Environ. Microbiol.">
        <title>Genomic resolution of a cold subsurface aquifer community provides metabolic insights for novel microbes adapted to high CO concentrations.</title>
        <authorList>
            <person name="Probst A.J."/>
            <person name="Castelle C.J."/>
            <person name="Singh A."/>
            <person name="Brown C.T."/>
            <person name="Anantharaman K."/>
            <person name="Sharon I."/>
            <person name="Hug L.A."/>
            <person name="Burstein D."/>
            <person name="Emerson J.B."/>
            <person name="Thomas B.C."/>
            <person name="Banfield J.F."/>
        </authorList>
    </citation>
    <scope>NUCLEOTIDE SEQUENCE [LARGE SCALE GENOMIC DNA]</scope>
    <source>
        <strain evidence="3">CG1_02_41_21</strain>
    </source>
</reference>
<evidence type="ECO:0000259" key="2">
    <source>
        <dbReference type="Pfam" id="PF03703"/>
    </source>
</evidence>
<keyword evidence="1" id="KW-0812">Transmembrane</keyword>
<proteinExistence type="predicted"/>
<dbReference type="AlphaFoldDB" id="A0A1J4T827"/>
<feature type="transmembrane region" description="Helical" evidence="1">
    <location>
        <begin position="12"/>
        <end position="36"/>
    </location>
</feature>
<protein>
    <recommendedName>
        <fullName evidence="2">YdbS-like PH domain-containing protein</fullName>
    </recommendedName>
</protein>
<name>A0A1J4T827_9BACT</name>
<feature type="transmembrane region" description="Helical" evidence="1">
    <location>
        <begin position="42"/>
        <end position="63"/>
    </location>
</feature>
<dbReference type="PANTHER" id="PTHR34473">
    <property type="entry name" value="UPF0699 TRANSMEMBRANE PROTEIN YDBS"/>
    <property type="match status" value="1"/>
</dbReference>
<sequence length="157" mass="17846">MAAILKSYKLPRAVLAFHLFQVIILWLVGVLPTWWLSRDLKLTLYLALILFILGAIIFFIAYLEYYYFSLEVGPDSFTVRSGVIVKNMKTIAFKSIQSIDVSYDPLIQVFGLVVVRVWSSSPQQFNLNSGDSRNHPEFSFYLTKAEAGALKQEAASR</sequence>
<evidence type="ECO:0000313" key="4">
    <source>
        <dbReference type="Proteomes" id="UP000182860"/>
    </source>
</evidence>